<evidence type="ECO:0000313" key="3">
    <source>
        <dbReference type="Proteomes" id="UP000278807"/>
    </source>
</evidence>
<feature type="transmembrane region" description="Helical" evidence="1">
    <location>
        <begin position="28"/>
        <end position="50"/>
    </location>
</feature>
<dbReference type="AlphaFoldDB" id="A0A0R3TF45"/>
<dbReference type="WBParaSite" id="HNAJ_0000568401-mRNA-1">
    <property type="protein sequence ID" value="HNAJ_0000568401-mRNA-1"/>
    <property type="gene ID" value="HNAJ_0000568401"/>
</dbReference>
<protein>
    <submittedName>
        <fullName evidence="4">Transmembrane protein 110</fullName>
    </submittedName>
</protein>
<reference evidence="2 3" key="2">
    <citation type="submission" date="2018-11" db="EMBL/GenBank/DDBJ databases">
        <authorList>
            <consortium name="Pathogen Informatics"/>
        </authorList>
    </citation>
    <scope>NUCLEOTIDE SEQUENCE [LARGE SCALE GENOMIC DNA]</scope>
</reference>
<dbReference type="EMBL" id="UZAE01005197">
    <property type="protein sequence ID" value="VDO01542.1"/>
    <property type="molecule type" value="Genomic_DNA"/>
</dbReference>
<reference evidence="4" key="1">
    <citation type="submission" date="2017-02" db="UniProtKB">
        <authorList>
            <consortium name="WormBaseParasite"/>
        </authorList>
    </citation>
    <scope>IDENTIFICATION</scope>
</reference>
<evidence type="ECO:0000313" key="2">
    <source>
        <dbReference type="EMBL" id="VDO01542.1"/>
    </source>
</evidence>
<dbReference type="Proteomes" id="UP000278807">
    <property type="component" value="Unassembled WGS sequence"/>
</dbReference>
<sequence length="130" mass="15419">MLITEVRVHVLTPQAIGSEEDADTWRGIAIWTFPICMILFFLIALTAWTASIRWDDLLYHPPMKPKKHEDKKKGDDLEVVQQRKLDYSELEHLHADRNMEVFNFNPEKFMREDLKRQGVPSRKEKGELIW</sequence>
<name>A0A0R3TF45_RODNA</name>
<evidence type="ECO:0000256" key="1">
    <source>
        <dbReference type="SAM" id="Phobius"/>
    </source>
</evidence>
<keyword evidence="1" id="KW-0472">Membrane</keyword>
<dbReference type="OrthoDB" id="10529857at2759"/>
<evidence type="ECO:0000313" key="4">
    <source>
        <dbReference type="WBParaSite" id="HNAJ_0000568401-mRNA-1"/>
    </source>
</evidence>
<proteinExistence type="predicted"/>
<gene>
    <name evidence="2" type="ORF">HNAJ_LOCUS5682</name>
</gene>
<keyword evidence="3" id="KW-1185">Reference proteome</keyword>
<organism evidence="4">
    <name type="scientific">Rodentolepis nana</name>
    <name type="common">Dwarf tapeworm</name>
    <name type="synonym">Hymenolepis nana</name>
    <dbReference type="NCBI Taxonomy" id="102285"/>
    <lineage>
        <taxon>Eukaryota</taxon>
        <taxon>Metazoa</taxon>
        <taxon>Spiralia</taxon>
        <taxon>Lophotrochozoa</taxon>
        <taxon>Platyhelminthes</taxon>
        <taxon>Cestoda</taxon>
        <taxon>Eucestoda</taxon>
        <taxon>Cyclophyllidea</taxon>
        <taxon>Hymenolepididae</taxon>
        <taxon>Rodentolepis</taxon>
    </lineage>
</organism>
<accession>A0A0R3TF45</accession>
<keyword evidence="1" id="KW-1133">Transmembrane helix</keyword>
<keyword evidence="1" id="KW-0812">Transmembrane</keyword>